<organism evidence="2">
    <name type="scientific">uncultured Sulfurovum sp</name>
    <dbReference type="NCBI Taxonomy" id="269237"/>
    <lineage>
        <taxon>Bacteria</taxon>
        <taxon>Pseudomonadati</taxon>
        <taxon>Campylobacterota</taxon>
        <taxon>Epsilonproteobacteria</taxon>
        <taxon>Campylobacterales</taxon>
        <taxon>Sulfurovaceae</taxon>
        <taxon>Sulfurovum</taxon>
        <taxon>environmental samples</taxon>
    </lineage>
</organism>
<accession>A0A6S6TSF4</accession>
<dbReference type="EMBL" id="CACVAU010000070">
    <property type="protein sequence ID" value="CAA6823732.1"/>
    <property type="molecule type" value="Genomic_DNA"/>
</dbReference>
<dbReference type="PANTHER" id="PTHR43640:SF1">
    <property type="entry name" value="THIOREDOXIN-DEPENDENT PEROXIREDOXIN"/>
    <property type="match status" value="1"/>
</dbReference>
<dbReference type="PANTHER" id="PTHR43640">
    <property type="entry name" value="OS07G0260300 PROTEIN"/>
    <property type="match status" value="1"/>
</dbReference>
<name>A0A6S6TSF4_9BACT</name>
<dbReference type="InterPro" id="IPR000866">
    <property type="entry name" value="AhpC/TSA"/>
</dbReference>
<dbReference type="AlphaFoldDB" id="A0A6S6TSF4"/>
<dbReference type="PROSITE" id="PS51352">
    <property type="entry name" value="THIOREDOXIN_2"/>
    <property type="match status" value="1"/>
</dbReference>
<dbReference type="Pfam" id="PF00578">
    <property type="entry name" value="AhpC-TSA"/>
    <property type="match status" value="1"/>
</dbReference>
<dbReference type="InterPro" id="IPR036249">
    <property type="entry name" value="Thioredoxin-like_sf"/>
</dbReference>
<reference evidence="2" key="1">
    <citation type="submission" date="2020-01" db="EMBL/GenBank/DDBJ databases">
        <authorList>
            <person name="Meier V. D."/>
            <person name="Meier V D."/>
        </authorList>
    </citation>
    <scope>NUCLEOTIDE SEQUENCE</scope>
    <source>
        <strain evidence="2">HLG_WM_MAG_05</strain>
    </source>
</reference>
<dbReference type="InterPro" id="IPR047262">
    <property type="entry name" value="PRX-like1"/>
</dbReference>
<dbReference type="CDD" id="cd02969">
    <property type="entry name" value="PRX_like1"/>
    <property type="match status" value="1"/>
</dbReference>
<protein>
    <submittedName>
        <fullName evidence="2">PPO candidate 1</fullName>
    </submittedName>
</protein>
<feature type="domain" description="Thioredoxin" evidence="1">
    <location>
        <begin position="28"/>
        <end position="179"/>
    </location>
</feature>
<dbReference type="InterPro" id="IPR013766">
    <property type="entry name" value="Thioredoxin_domain"/>
</dbReference>
<sequence>MNQEKKYDKTWVTWSLGTTNMLLDTPICDFGWKAPEFILQDAHGKSFTMSEHLGEKGLLIMFICNHCPYVIRIAERLAEDTQLLMDEGINVLAVMSNDYKSYESDSPENMIKFAKENNLAFPYLVDEDQAVGKTYGAVCTPDFFGFNAKGELQYRGRLDDARMEDTSNRILELVNAMREIAVTGQGPKEQTPSMGCSIKWRD</sequence>
<dbReference type="GO" id="GO:0016491">
    <property type="term" value="F:oxidoreductase activity"/>
    <property type="evidence" value="ECO:0007669"/>
    <property type="project" value="InterPro"/>
</dbReference>
<evidence type="ECO:0000313" key="2">
    <source>
        <dbReference type="EMBL" id="CAA6823732.1"/>
    </source>
</evidence>
<dbReference type="Gene3D" id="3.40.30.10">
    <property type="entry name" value="Glutaredoxin"/>
    <property type="match status" value="1"/>
</dbReference>
<proteinExistence type="predicted"/>
<dbReference type="GO" id="GO:0016209">
    <property type="term" value="F:antioxidant activity"/>
    <property type="evidence" value="ECO:0007669"/>
    <property type="project" value="InterPro"/>
</dbReference>
<evidence type="ECO:0000259" key="1">
    <source>
        <dbReference type="PROSITE" id="PS51352"/>
    </source>
</evidence>
<gene>
    <name evidence="2" type="ORF">HELGO_WM50120</name>
</gene>
<dbReference type="SUPFAM" id="SSF52833">
    <property type="entry name" value="Thioredoxin-like"/>
    <property type="match status" value="1"/>
</dbReference>